<accession>A0A0R2I7Q6</accession>
<dbReference type="PANTHER" id="PTHR21198:SF7">
    <property type="entry name" value="ASPARTATE-GLUTAMATE RACEMASE FAMILY"/>
    <property type="match status" value="1"/>
</dbReference>
<dbReference type="Gene3D" id="3.40.50.1860">
    <property type="match status" value="2"/>
</dbReference>
<dbReference type="Pfam" id="PF01177">
    <property type="entry name" value="Asp_Glu_race"/>
    <property type="match status" value="1"/>
</dbReference>
<dbReference type="PROSITE" id="PS00923">
    <property type="entry name" value="ASP_GLU_RACEMASE_1"/>
    <property type="match status" value="1"/>
</dbReference>
<protein>
    <submittedName>
        <fullName evidence="3">Aspartate racemase</fullName>
    </submittedName>
</protein>
<dbReference type="PATRIC" id="fig|396268.3.peg.1060"/>
<proteinExistence type="inferred from homology"/>
<keyword evidence="2" id="KW-0413">Isomerase</keyword>
<reference evidence="3 4" key="1">
    <citation type="journal article" date="2015" name="Genome Announc.">
        <title>Expanding the biotechnology potential of lactobacilli through comparative genomics of 213 strains and associated genera.</title>
        <authorList>
            <person name="Sun Z."/>
            <person name="Harris H.M."/>
            <person name="McCann A."/>
            <person name="Guo C."/>
            <person name="Argimon S."/>
            <person name="Zhang W."/>
            <person name="Yang X."/>
            <person name="Jeffery I.B."/>
            <person name="Cooney J.C."/>
            <person name="Kagawa T.F."/>
            <person name="Liu W."/>
            <person name="Song Y."/>
            <person name="Salvetti E."/>
            <person name="Wrobel A."/>
            <person name="Rasinkangas P."/>
            <person name="Parkhill J."/>
            <person name="Rea M.C."/>
            <person name="O'Sullivan O."/>
            <person name="Ritari J."/>
            <person name="Douillard F.P."/>
            <person name="Paul Ross R."/>
            <person name="Yang R."/>
            <person name="Briner A.E."/>
            <person name="Felis G.E."/>
            <person name="de Vos W.M."/>
            <person name="Barrangou R."/>
            <person name="Klaenhammer T.R."/>
            <person name="Caufield P.W."/>
            <person name="Cui Y."/>
            <person name="Zhang H."/>
            <person name="O'Toole P.W."/>
        </authorList>
    </citation>
    <scope>NUCLEOTIDE SEQUENCE [LARGE SCALE GENOMIC DNA]</scope>
    <source>
        <strain evidence="3 4">DSM 17896</strain>
    </source>
</reference>
<sequence>MQQFFTVLGGMGTLACESYVRELDKRTPFHCDQDYLNYIVVNHSTIPDRTAYILDHSKPDPTIPLVEDIIQQSILNPAFFVLTCNTAHYFYDEMQKHTDIPILHMPKLTVANIKKIAPNAKRVGLLATPGTIKIGIYDKWIKEAGYEEVKPDQDVIDQTEDLIYHDIKEKGKSDGKKFHELVRTMIEDKHCDAVILGCTELSLANELNPETEFPVSDSQSVLVDKSLELGEQLRKNGHIDMNHLDEM</sequence>
<comment type="caution">
    <text evidence="3">The sequence shown here is derived from an EMBL/GenBank/DDBJ whole genome shotgun (WGS) entry which is preliminary data.</text>
</comment>
<gene>
    <name evidence="3" type="ORF">IV45_GL001048</name>
</gene>
<evidence type="ECO:0000256" key="2">
    <source>
        <dbReference type="ARBA" id="ARBA00023235"/>
    </source>
</evidence>
<evidence type="ECO:0000256" key="1">
    <source>
        <dbReference type="ARBA" id="ARBA00007847"/>
    </source>
</evidence>
<dbReference type="GO" id="GO:0047661">
    <property type="term" value="F:amino-acid racemase activity"/>
    <property type="evidence" value="ECO:0007669"/>
    <property type="project" value="InterPro"/>
</dbReference>
<comment type="similarity">
    <text evidence="1">Belongs to the aspartate/glutamate racemases family.</text>
</comment>
<dbReference type="InterPro" id="IPR001920">
    <property type="entry name" value="Asp/Glu_race"/>
</dbReference>
<organism evidence="3 4">
    <name type="scientific">Limosilactobacillus secaliphilus</name>
    <dbReference type="NCBI Taxonomy" id="396268"/>
    <lineage>
        <taxon>Bacteria</taxon>
        <taxon>Bacillati</taxon>
        <taxon>Bacillota</taxon>
        <taxon>Bacilli</taxon>
        <taxon>Lactobacillales</taxon>
        <taxon>Lactobacillaceae</taxon>
        <taxon>Limosilactobacillus</taxon>
    </lineage>
</organism>
<dbReference type="InterPro" id="IPR018187">
    <property type="entry name" value="Asp/Glu_racemase_AS_1"/>
</dbReference>
<name>A0A0R2I7Q6_9LACO</name>
<keyword evidence="4" id="KW-1185">Reference proteome</keyword>
<dbReference type="NCBIfam" id="TIGR00035">
    <property type="entry name" value="asp_race"/>
    <property type="match status" value="1"/>
</dbReference>
<dbReference type="InterPro" id="IPR015942">
    <property type="entry name" value="Asp/Glu/hydantoin_racemase"/>
</dbReference>
<dbReference type="OrthoDB" id="9803739at2"/>
<evidence type="ECO:0000313" key="3">
    <source>
        <dbReference type="EMBL" id="KRN58597.1"/>
    </source>
</evidence>
<dbReference type="Proteomes" id="UP000050934">
    <property type="component" value="Unassembled WGS sequence"/>
</dbReference>
<dbReference type="STRING" id="396268.IV45_GL001048"/>
<dbReference type="AlphaFoldDB" id="A0A0R2I7Q6"/>
<dbReference type="EMBL" id="JQBW01000010">
    <property type="protein sequence ID" value="KRN58597.1"/>
    <property type="molecule type" value="Genomic_DNA"/>
</dbReference>
<dbReference type="SUPFAM" id="SSF53681">
    <property type="entry name" value="Aspartate/glutamate racemase"/>
    <property type="match status" value="2"/>
</dbReference>
<dbReference type="RefSeq" id="WP_057742210.1">
    <property type="nucleotide sequence ID" value="NZ_JQBW01000010.1"/>
</dbReference>
<evidence type="ECO:0000313" key="4">
    <source>
        <dbReference type="Proteomes" id="UP000050934"/>
    </source>
</evidence>
<dbReference type="InterPro" id="IPR004380">
    <property type="entry name" value="Asp_race"/>
</dbReference>
<dbReference type="PANTHER" id="PTHR21198">
    <property type="entry name" value="GLUTAMATE RACEMASE"/>
    <property type="match status" value="1"/>
</dbReference>